<keyword evidence="5" id="KW-0132">Cell division</keyword>
<comment type="similarity">
    <text evidence="2">Belongs to the ABC-4 integral membrane protein family. FtsX subfamily.</text>
</comment>
<evidence type="ECO:0000313" key="13">
    <source>
        <dbReference type="EMBL" id="CAB4730142.1"/>
    </source>
</evidence>
<evidence type="ECO:0000256" key="4">
    <source>
        <dbReference type="ARBA" id="ARBA00022475"/>
    </source>
</evidence>
<feature type="transmembrane region" description="Helical" evidence="10">
    <location>
        <begin position="223"/>
        <end position="244"/>
    </location>
</feature>
<keyword evidence="7 10" id="KW-1133">Transmembrane helix</keyword>
<organism evidence="16">
    <name type="scientific">freshwater metagenome</name>
    <dbReference type="NCBI Taxonomy" id="449393"/>
    <lineage>
        <taxon>unclassified sequences</taxon>
        <taxon>metagenomes</taxon>
        <taxon>ecological metagenomes</taxon>
    </lineage>
</organism>
<dbReference type="AlphaFoldDB" id="A0A6J7R0Z5"/>
<evidence type="ECO:0000256" key="2">
    <source>
        <dbReference type="ARBA" id="ARBA00007379"/>
    </source>
</evidence>
<dbReference type="Pfam" id="PF18075">
    <property type="entry name" value="FtsX_ECD"/>
    <property type="match status" value="1"/>
</dbReference>
<gene>
    <name evidence="13" type="ORF">UFOPK2683_01231</name>
    <name evidence="14" type="ORF">UFOPK3605_00483</name>
    <name evidence="15" type="ORF">UFOPK3897_00304</name>
    <name evidence="16" type="ORF">UFOPK4121_00755</name>
</gene>
<evidence type="ECO:0000256" key="8">
    <source>
        <dbReference type="ARBA" id="ARBA00023136"/>
    </source>
</evidence>
<sequence>MWGRIKYFGRETVISLRRNLLMTIAGVITVAVSLALFGGILLLSRWVDHGTERIKGGVRLEVFMNVEATDGQIADVRSSLNTDPDVKSFRFFDKQDALAEFKRIFRKDPDLVKNITADALPTSYRIVPETAEKTSNIQNRFEVLPGVDDVATPEEALRGLLDATNTARIIFIGLSLILLMSSLFLIVNTIRLATFARRREIEVMKLVGASNWFIRVPFMAEGLIQGLIGAGLAVAVVVALKVGFDRWFNSPTGFFREFYLTTADAVTVSIYVFVLGIVIGLIGATIGLRRFLRV</sequence>
<dbReference type="EMBL" id="CAFBPQ010000018">
    <property type="protein sequence ID" value="CAB5022529.1"/>
    <property type="molecule type" value="Genomic_DNA"/>
</dbReference>
<keyword evidence="9" id="KW-0131">Cell cycle</keyword>
<dbReference type="EMBL" id="CAFBOF010000003">
    <property type="protein sequence ID" value="CAB4969690.1"/>
    <property type="molecule type" value="Genomic_DNA"/>
</dbReference>
<evidence type="ECO:0000256" key="9">
    <source>
        <dbReference type="ARBA" id="ARBA00023306"/>
    </source>
</evidence>
<evidence type="ECO:0000256" key="3">
    <source>
        <dbReference type="ARBA" id="ARBA00021907"/>
    </source>
</evidence>
<feature type="transmembrane region" description="Helical" evidence="10">
    <location>
        <begin position="20"/>
        <end position="43"/>
    </location>
</feature>
<dbReference type="GO" id="GO:0005886">
    <property type="term" value="C:plasma membrane"/>
    <property type="evidence" value="ECO:0007669"/>
    <property type="project" value="UniProtKB-SubCell"/>
</dbReference>
<evidence type="ECO:0000256" key="1">
    <source>
        <dbReference type="ARBA" id="ARBA00004651"/>
    </source>
</evidence>
<dbReference type="EMBL" id="CAEZYK010000081">
    <property type="protein sequence ID" value="CAB4730142.1"/>
    <property type="molecule type" value="Genomic_DNA"/>
</dbReference>
<protein>
    <recommendedName>
        <fullName evidence="3">Cell division protein FtsX</fullName>
    </recommendedName>
</protein>
<dbReference type="PANTHER" id="PTHR47755">
    <property type="entry name" value="CELL DIVISION PROTEIN FTSX"/>
    <property type="match status" value="1"/>
</dbReference>
<keyword evidence="8 10" id="KW-0472">Membrane</keyword>
<feature type="transmembrane region" description="Helical" evidence="10">
    <location>
        <begin position="268"/>
        <end position="288"/>
    </location>
</feature>
<evidence type="ECO:0000313" key="16">
    <source>
        <dbReference type="EMBL" id="CAB5022529.1"/>
    </source>
</evidence>
<dbReference type="PANTHER" id="PTHR47755:SF1">
    <property type="entry name" value="CELL DIVISION PROTEIN FTSX"/>
    <property type="match status" value="1"/>
</dbReference>
<evidence type="ECO:0000313" key="14">
    <source>
        <dbReference type="EMBL" id="CAB4901045.1"/>
    </source>
</evidence>
<keyword evidence="4" id="KW-1003">Cell membrane</keyword>
<accession>A0A6J7R0Z5</accession>
<feature type="transmembrane region" description="Helical" evidence="10">
    <location>
        <begin position="169"/>
        <end position="190"/>
    </location>
</feature>
<evidence type="ECO:0000256" key="7">
    <source>
        <dbReference type="ARBA" id="ARBA00022989"/>
    </source>
</evidence>
<dbReference type="InterPro" id="IPR003838">
    <property type="entry name" value="ABC3_permease_C"/>
</dbReference>
<evidence type="ECO:0000256" key="6">
    <source>
        <dbReference type="ARBA" id="ARBA00022692"/>
    </source>
</evidence>
<evidence type="ECO:0000256" key="10">
    <source>
        <dbReference type="SAM" id="Phobius"/>
    </source>
</evidence>
<evidence type="ECO:0000256" key="5">
    <source>
        <dbReference type="ARBA" id="ARBA00022618"/>
    </source>
</evidence>
<dbReference type="InterPro" id="IPR040690">
    <property type="entry name" value="FtsX_ECD"/>
</dbReference>
<evidence type="ECO:0000259" key="12">
    <source>
        <dbReference type="Pfam" id="PF18075"/>
    </source>
</evidence>
<dbReference type="PIRSF" id="PIRSF003097">
    <property type="entry name" value="FtsX"/>
    <property type="match status" value="1"/>
</dbReference>
<comment type="subcellular location">
    <subcellularLocation>
        <location evidence="1">Cell membrane</location>
        <topology evidence="1">Multi-pass membrane protein</topology>
    </subcellularLocation>
</comment>
<feature type="domain" description="FtsX extracellular" evidence="12">
    <location>
        <begin position="58"/>
        <end position="150"/>
    </location>
</feature>
<dbReference type="EMBL" id="CAFBMM010000013">
    <property type="protein sequence ID" value="CAB4901045.1"/>
    <property type="molecule type" value="Genomic_DNA"/>
</dbReference>
<evidence type="ECO:0000259" key="11">
    <source>
        <dbReference type="Pfam" id="PF02687"/>
    </source>
</evidence>
<evidence type="ECO:0000313" key="15">
    <source>
        <dbReference type="EMBL" id="CAB4969690.1"/>
    </source>
</evidence>
<dbReference type="Pfam" id="PF02687">
    <property type="entry name" value="FtsX"/>
    <property type="match status" value="1"/>
</dbReference>
<dbReference type="GO" id="GO:0051301">
    <property type="term" value="P:cell division"/>
    <property type="evidence" value="ECO:0007669"/>
    <property type="project" value="UniProtKB-KW"/>
</dbReference>
<dbReference type="InterPro" id="IPR004513">
    <property type="entry name" value="FtsX"/>
</dbReference>
<dbReference type="NCBIfam" id="NF038347">
    <property type="entry name" value="FtsX_Gpos"/>
    <property type="match status" value="1"/>
</dbReference>
<feature type="domain" description="ABC3 transporter permease C-terminal" evidence="11">
    <location>
        <begin position="174"/>
        <end position="293"/>
    </location>
</feature>
<name>A0A6J7R0Z5_9ZZZZ</name>
<reference evidence="16" key="1">
    <citation type="submission" date="2020-05" db="EMBL/GenBank/DDBJ databases">
        <authorList>
            <person name="Chiriac C."/>
            <person name="Salcher M."/>
            <person name="Ghai R."/>
            <person name="Kavagutti S V."/>
        </authorList>
    </citation>
    <scope>NUCLEOTIDE SEQUENCE</scope>
</reference>
<dbReference type="Gene3D" id="3.30.70.3040">
    <property type="match status" value="1"/>
</dbReference>
<dbReference type="InterPro" id="IPR058204">
    <property type="entry name" value="FtsX_firmicutes-type"/>
</dbReference>
<proteinExistence type="inferred from homology"/>
<keyword evidence="6 10" id="KW-0812">Transmembrane</keyword>